<keyword evidence="2" id="KW-1185">Reference proteome</keyword>
<accession>A0A839EWE5</accession>
<comment type="caution">
    <text evidence="1">The sequence shown here is derived from an EMBL/GenBank/DDBJ whole genome shotgun (WGS) entry which is preliminary data.</text>
</comment>
<dbReference type="AlphaFoldDB" id="A0A839EWE5"/>
<proteinExistence type="predicted"/>
<dbReference type="Proteomes" id="UP000550401">
    <property type="component" value="Unassembled WGS sequence"/>
</dbReference>
<dbReference type="InterPro" id="IPR036520">
    <property type="entry name" value="UPF0759_sf"/>
</dbReference>
<sequence>MRIGGATLQAHGDADHSWTARHDGTMHTRIRIGCAGWSIAAIHAGAFPGDGSHLERYARVFDAVEINSSFYKPHRPRTYAKWADAVPDEFRFAVKMPRVLSHEKRLRDCEGDLRSFLDAVLQLREKLGVLLLQLPPTLAFDARVALAFFDRMQASYRGAVACEPRHASWFTIDVESALRSRGIARVAADPARPPRAAVPGGDRRIEYARLHGSPRVYYDAYPRATLERIAARLMRPSLRTRERWCIFDNTALGHALTDALAVGARIGTPARGRAPAKSGVVRA</sequence>
<evidence type="ECO:0000313" key="1">
    <source>
        <dbReference type="EMBL" id="MBA8886696.1"/>
    </source>
</evidence>
<organism evidence="1 2">
    <name type="scientific">Dokdonella fugitiva</name>
    <dbReference type="NCBI Taxonomy" id="328517"/>
    <lineage>
        <taxon>Bacteria</taxon>
        <taxon>Pseudomonadati</taxon>
        <taxon>Pseudomonadota</taxon>
        <taxon>Gammaproteobacteria</taxon>
        <taxon>Lysobacterales</taxon>
        <taxon>Rhodanobacteraceae</taxon>
        <taxon>Dokdonella</taxon>
    </lineage>
</organism>
<dbReference type="SUPFAM" id="SSF117396">
    <property type="entry name" value="TM1631-like"/>
    <property type="match status" value="1"/>
</dbReference>
<protein>
    <submittedName>
        <fullName evidence="1">Uncharacterized protein YecE (DUF72 family)</fullName>
    </submittedName>
</protein>
<dbReference type="EMBL" id="JACGXL010000001">
    <property type="protein sequence ID" value="MBA8886696.1"/>
    <property type="molecule type" value="Genomic_DNA"/>
</dbReference>
<dbReference type="PANTHER" id="PTHR30348:SF14">
    <property type="entry name" value="BLR8050 PROTEIN"/>
    <property type="match status" value="1"/>
</dbReference>
<dbReference type="InterPro" id="IPR002763">
    <property type="entry name" value="DUF72"/>
</dbReference>
<name>A0A839EWE5_9GAMM</name>
<gene>
    <name evidence="1" type="ORF">FHW12_000887</name>
</gene>
<dbReference type="Pfam" id="PF01904">
    <property type="entry name" value="DUF72"/>
    <property type="match status" value="1"/>
</dbReference>
<dbReference type="PANTHER" id="PTHR30348">
    <property type="entry name" value="UNCHARACTERIZED PROTEIN YECE"/>
    <property type="match status" value="1"/>
</dbReference>
<reference evidence="1 2" key="1">
    <citation type="submission" date="2020-07" db="EMBL/GenBank/DDBJ databases">
        <title>Genomic Encyclopedia of Type Strains, Phase IV (KMG-V): Genome sequencing to study the core and pangenomes of soil and plant-associated prokaryotes.</title>
        <authorList>
            <person name="Whitman W."/>
        </authorList>
    </citation>
    <scope>NUCLEOTIDE SEQUENCE [LARGE SCALE GENOMIC DNA]</scope>
    <source>
        <strain evidence="1 2">RH2WT43</strain>
    </source>
</reference>
<evidence type="ECO:0000313" key="2">
    <source>
        <dbReference type="Proteomes" id="UP000550401"/>
    </source>
</evidence>
<dbReference type="Gene3D" id="3.20.20.410">
    <property type="entry name" value="Protein of unknown function UPF0759"/>
    <property type="match status" value="1"/>
</dbReference>